<dbReference type="SUPFAM" id="SSF49785">
    <property type="entry name" value="Galactose-binding domain-like"/>
    <property type="match status" value="1"/>
</dbReference>
<evidence type="ECO:0000313" key="4">
    <source>
        <dbReference type="EMBL" id="QDU66100.1"/>
    </source>
</evidence>
<feature type="chain" id="PRO_5022013147" evidence="3">
    <location>
        <begin position="30"/>
        <end position="592"/>
    </location>
</feature>
<name>A0A518BGK8_9BACT</name>
<dbReference type="RefSeq" id="WP_145063349.1">
    <property type="nucleotide sequence ID" value="NZ_CP036287.1"/>
</dbReference>
<dbReference type="Gene3D" id="2.60.120.260">
    <property type="entry name" value="Galactose-binding domain-like"/>
    <property type="match status" value="1"/>
</dbReference>
<gene>
    <name evidence="4" type="ORF">Pla133_11660</name>
</gene>
<evidence type="ECO:0000256" key="3">
    <source>
        <dbReference type="SAM" id="SignalP"/>
    </source>
</evidence>
<dbReference type="InterPro" id="IPR006652">
    <property type="entry name" value="Kelch_1"/>
</dbReference>
<evidence type="ECO:0000256" key="1">
    <source>
        <dbReference type="ARBA" id="ARBA00022441"/>
    </source>
</evidence>
<reference evidence="4 5" key="1">
    <citation type="submission" date="2019-02" db="EMBL/GenBank/DDBJ databases">
        <title>Deep-cultivation of Planctomycetes and their phenomic and genomic characterization uncovers novel biology.</title>
        <authorList>
            <person name="Wiegand S."/>
            <person name="Jogler M."/>
            <person name="Boedeker C."/>
            <person name="Pinto D."/>
            <person name="Vollmers J."/>
            <person name="Rivas-Marin E."/>
            <person name="Kohn T."/>
            <person name="Peeters S.H."/>
            <person name="Heuer A."/>
            <person name="Rast P."/>
            <person name="Oberbeckmann S."/>
            <person name="Bunk B."/>
            <person name="Jeske O."/>
            <person name="Meyerdierks A."/>
            <person name="Storesund J.E."/>
            <person name="Kallscheuer N."/>
            <person name="Luecker S."/>
            <person name="Lage O.M."/>
            <person name="Pohl T."/>
            <person name="Merkel B.J."/>
            <person name="Hornburger P."/>
            <person name="Mueller R.-W."/>
            <person name="Bruemmer F."/>
            <person name="Labrenz M."/>
            <person name="Spormann A.M."/>
            <person name="Op den Camp H."/>
            <person name="Overmann J."/>
            <person name="Amann R."/>
            <person name="Jetten M.S.M."/>
            <person name="Mascher T."/>
            <person name="Medema M.H."/>
            <person name="Devos D.P."/>
            <person name="Kaster A.-K."/>
            <person name="Ovreas L."/>
            <person name="Rohde M."/>
            <person name="Galperin M.Y."/>
            <person name="Jogler C."/>
        </authorList>
    </citation>
    <scope>NUCLEOTIDE SEQUENCE [LARGE SCALE GENOMIC DNA]</scope>
    <source>
        <strain evidence="4 5">Pla133</strain>
    </source>
</reference>
<proteinExistence type="predicted"/>
<dbReference type="EMBL" id="CP036287">
    <property type="protein sequence ID" value="QDU66100.1"/>
    <property type="molecule type" value="Genomic_DNA"/>
</dbReference>
<dbReference type="SMART" id="SM00612">
    <property type="entry name" value="Kelch"/>
    <property type="match status" value="4"/>
</dbReference>
<protein>
    <submittedName>
        <fullName evidence="4">Kelch motif protein</fullName>
    </submittedName>
</protein>
<keyword evidence="2" id="KW-0677">Repeat</keyword>
<evidence type="ECO:0000256" key="2">
    <source>
        <dbReference type="ARBA" id="ARBA00022737"/>
    </source>
</evidence>
<organism evidence="4 5">
    <name type="scientific">Engelhardtia mirabilis</name>
    <dbReference type="NCBI Taxonomy" id="2528011"/>
    <lineage>
        <taxon>Bacteria</taxon>
        <taxon>Pseudomonadati</taxon>
        <taxon>Planctomycetota</taxon>
        <taxon>Planctomycetia</taxon>
        <taxon>Planctomycetia incertae sedis</taxon>
        <taxon>Engelhardtia</taxon>
    </lineage>
</organism>
<keyword evidence="5" id="KW-1185">Reference proteome</keyword>
<accession>A0A518BGK8</accession>
<dbReference type="Proteomes" id="UP000316921">
    <property type="component" value="Chromosome"/>
</dbReference>
<dbReference type="InterPro" id="IPR008979">
    <property type="entry name" value="Galactose-bd-like_sf"/>
</dbReference>
<keyword evidence="3" id="KW-0732">Signal</keyword>
<evidence type="ECO:0000313" key="5">
    <source>
        <dbReference type="Proteomes" id="UP000316921"/>
    </source>
</evidence>
<dbReference type="Pfam" id="PF01344">
    <property type="entry name" value="Kelch_1"/>
    <property type="match status" value="2"/>
</dbReference>
<dbReference type="PANTHER" id="PTHR24412">
    <property type="entry name" value="KELCH PROTEIN"/>
    <property type="match status" value="1"/>
</dbReference>
<dbReference type="AlphaFoldDB" id="A0A518BGK8"/>
<keyword evidence="1" id="KW-0880">Kelch repeat</keyword>
<sequence length="592" mass="61863" precursor="true">MKLVQRLQNVLPTALLTVTAVLGSAAVSAAQCGCWEIQDSTDGSNLTGRHEAAYVEFGGQLYLMGGRGFRPVERFDPVTETWTNLGFPPLKMHHFQPVVWGDRIWVLGAFEGDFPNETPIPNIWIYDPVLNTWAQGPAMPVARNRGSSAAAVYHDQIYLVGGNTMGHNGGYVPWLDRYDPALNTWTVLPNAPHARDHFTTAVIGNKLIAAAGRQTTQPNPFVGTVGPADIFDLTAGTWSTAPEPIPTQRAGTMTVARGEHLIVVGGESTVEAHDEVEALDVGTLEWVDLPKLLIGRHSGGAVILGDTVYAASGAGAPGGNPELKSQEKFVVTGSLGTSASNLVTNGDLDAGLGGWTSNGTVALAAMGGIAAPSIEIQSGSASNLATAVARETYTLRGLFQRSGAGSAEARLEFLDAGSGLLGQASLPLAVAGDWTSFTLVGTSPLGTTQMRAVFSATGAATLRVDDVVLMDKPAELNLFGNPANPLALLGSTNGPAIGQTWDPRIDHTSFAPAGTIDILGVSAVLLNLPSIDGTIMVPPVGPAFFVQFPGVPFAVQIPNDPVLIGIKLFAQGATIDFINLPLTNALEVTIQS</sequence>
<dbReference type="InterPro" id="IPR015915">
    <property type="entry name" value="Kelch-typ_b-propeller"/>
</dbReference>
<dbReference type="SUPFAM" id="SSF117281">
    <property type="entry name" value="Kelch motif"/>
    <property type="match status" value="1"/>
</dbReference>
<dbReference type="Gene3D" id="2.120.10.80">
    <property type="entry name" value="Kelch-type beta propeller"/>
    <property type="match status" value="2"/>
</dbReference>
<dbReference type="KEGG" id="pbap:Pla133_11660"/>
<feature type="signal peptide" evidence="3">
    <location>
        <begin position="1"/>
        <end position="29"/>
    </location>
</feature>
<dbReference type="PANTHER" id="PTHR24412:SF441">
    <property type="entry name" value="KELCH-LIKE PROTEIN 28"/>
    <property type="match status" value="1"/>
</dbReference>